<dbReference type="EMBL" id="JABANN010002086">
    <property type="protein sequence ID" value="KAF4648256.1"/>
    <property type="molecule type" value="Genomic_DNA"/>
</dbReference>
<dbReference type="PANTHER" id="PTHR46967:SF2">
    <property type="entry name" value="SUSHI, VON WILLEBRAND FACTOR TYPE A, EGF AND PENTRAXIN DOMAIN-CONTAINING PROTEIN 1-LIKE"/>
    <property type="match status" value="1"/>
</dbReference>
<dbReference type="Proteomes" id="UP000572268">
    <property type="component" value="Unassembled WGS sequence"/>
</dbReference>
<name>A0A7J6KP39_PEROL</name>
<gene>
    <name evidence="2" type="ORF">FOL46_003143</name>
</gene>
<reference evidence="2 3" key="1">
    <citation type="submission" date="2020-04" db="EMBL/GenBank/DDBJ databases">
        <title>Perkinsus olseni comparative genomics.</title>
        <authorList>
            <person name="Bogema D.R."/>
        </authorList>
    </citation>
    <scope>NUCLEOTIDE SEQUENCE [LARGE SCALE GENOMIC DNA]</scope>
    <source>
        <strain evidence="2">ATCC PRA-31</strain>
    </source>
</reference>
<proteinExistence type="predicted"/>
<feature type="non-terminal residue" evidence="2">
    <location>
        <position position="366"/>
    </location>
</feature>
<evidence type="ECO:0008006" key="4">
    <source>
        <dbReference type="Google" id="ProtNLM"/>
    </source>
</evidence>
<comment type="caution">
    <text evidence="2">The sequence shown here is derived from an EMBL/GenBank/DDBJ whole genome shotgun (WGS) entry which is preliminary data.</text>
</comment>
<sequence>PLLDEARAAWTLVEKVRRLNEHYRLRDSAAAGFDGLEMLLNFTDDSLRLSWRLHLSRVRQKILLDIARHYFFKGPEPCPKGSFCNTGTCEDLMAVISDSGQTASRRRRLASVDETSSMDGTARRKALPDDAIEYTNLPKADLVRMTSDEQQEVMVQLGVVVGPRSTTFPEGIRVLQANAEEVQQISLPPNHPLALRAPQQCLAGTYCNARANSSLGTGLCPTGMYCSSGASEPSPAPEGEFVGEIGRVRGRMCTPGKFAPNPSSPICYPCPPGYSCPDFGTRTPFLCARGTFRQSSGDEAGSVFDDETPVVVGESQSSSDSSISCSPCVAGTWAVLRGTEDETGCDPCPAGRFCLGKTGNVSETNP</sequence>
<dbReference type="InterPro" id="IPR009030">
    <property type="entry name" value="Growth_fac_rcpt_cys_sf"/>
</dbReference>
<evidence type="ECO:0000256" key="1">
    <source>
        <dbReference type="SAM" id="MobiDB-lite"/>
    </source>
</evidence>
<dbReference type="SUPFAM" id="SSF57184">
    <property type="entry name" value="Growth factor receptor domain"/>
    <property type="match status" value="1"/>
</dbReference>
<protein>
    <recommendedName>
        <fullName evidence="4">Tyrosine-protein kinase ephrin type A/B receptor-like domain-containing protein</fullName>
    </recommendedName>
</protein>
<dbReference type="AlphaFoldDB" id="A0A7J6KP39"/>
<feature type="non-terminal residue" evidence="2">
    <location>
        <position position="1"/>
    </location>
</feature>
<dbReference type="PANTHER" id="PTHR46967">
    <property type="entry name" value="INSULIN-LIKE GROWTH FACTOR BINDING PROTEIN,N-TERMINAL"/>
    <property type="match status" value="1"/>
</dbReference>
<accession>A0A7J6KP39</accession>
<feature type="region of interest" description="Disordered" evidence="1">
    <location>
        <begin position="105"/>
        <end position="125"/>
    </location>
</feature>
<evidence type="ECO:0000313" key="3">
    <source>
        <dbReference type="Proteomes" id="UP000572268"/>
    </source>
</evidence>
<organism evidence="2 3">
    <name type="scientific">Perkinsus olseni</name>
    <name type="common">Perkinsus atlanticus</name>
    <dbReference type="NCBI Taxonomy" id="32597"/>
    <lineage>
        <taxon>Eukaryota</taxon>
        <taxon>Sar</taxon>
        <taxon>Alveolata</taxon>
        <taxon>Perkinsozoa</taxon>
        <taxon>Perkinsea</taxon>
        <taxon>Perkinsida</taxon>
        <taxon>Perkinsidae</taxon>
        <taxon>Perkinsus</taxon>
    </lineage>
</organism>
<evidence type="ECO:0000313" key="2">
    <source>
        <dbReference type="EMBL" id="KAF4648256.1"/>
    </source>
</evidence>